<dbReference type="RefSeq" id="WP_004361466.1">
    <property type="nucleotide sequence ID" value="NZ_CP054011.1"/>
</dbReference>
<name>A0A7D4GS74_9BACT</name>
<feature type="transmembrane region" description="Helical" evidence="2">
    <location>
        <begin position="25"/>
        <end position="46"/>
    </location>
</feature>
<evidence type="ECO:0000256" key="1">
    <source>
        <dbReference type="SAM" id="Coils"/>
    </source>
</evidence>
<keyword evidence="2" id="KW-0472">Membrane</keyword>
<dbReference type="Pfam" id="PF22827">
    <property type="entry name" value="GldL_N"/>
    <property type="match status" value="1"/>
</dbReference>
<dbReference type="EMBL" id="CP054011">
    <property type="protein sequence ID" value="QKH88451.1"/>
    <property type="molecule type" value="Genomic_DNA"/>
</dbReference>
<feature type="domain" description="Gliding motility protein GldL-like N-terminal" evidence="3">
    <location>
        <begin position="30"/>
        <end position="79"/>
    </location>
</feature>
<keyword evidence="1" id="KW-0175">Coiled coil</keyword>
<keyword evidence="2" id="KW-1133">Transmembrane helix</keyword>
<keyword evidence="2" id="KW-0812">Transmembrane</keyword>
<evidence type="ECO:0000256" key="2">
    <source>
        <dbReference type="SAM" id="Phobius"/>
    </source>
</evidence>
<dbReference type="Proteomes" id="UP000500843">
    <property type="component" value="Chromosome 2"/>
</dbReference>
<dbReference type="AlphaFoldDB" id="A0A7D4GS74"/>
<accession>A0A7D4GS74</accession>
<dbReference type="NCBIfam" id="TIGR03513">
    <property type="entry name" value="GldL_gliding"/>
    <property type="match status" value="1"/>
</dbReference>
<gene>
    <name evidence="4" type="primary">gldL</name>
    <name evidence="4" type="ORF">FIU21_05480</name>
</gene>
<sequence length="265" mass="29404">MTQYSKYNLIYHLQKWMDSVPGQTFLNYGYSWGASVVILGALFKLTHLPGANIMLYFGMGTEVIVFFLSAFDRPFDKTDDGRELPTHVTEELLDDNENTVERPAAAPQAQYAAAENIAQSVQEAMPSANDIAAVVVGQQSKAIADAQQQTPEMVEAQTNYVAALQNLTEMLGKVNDQSQRLTRDSEEMENLNRTLTGIAKVYEMQLKSASQQIGTIDQINDQTRKMAQQIEQLNSIYARMIEAMTVNMRVAAPGVAPQQSTPKSL</sequence>
<feature type="transmembrane region" description="Helical" evidence="2">
    <location>
        <begin position="53"/>
        <end position="71"/>
    </location>
</feature>
<reference evidence="4 5" key="1">
    <citation type="submission" date="2020-05" db="EMBL/GenBank/DDBJ databases">
        <title>FDA dAtabase for Regulatory Grade micrObial Sequences (FDA-ARGOS): Supporting development and validation of Infectious Disease Dx tests.</title>
        <authorList>
            <person name="Moreno J."/>
            <person name="Tallon L."/>
            <person name="Sadzewicz L."/>
            <person name="Zhao X."/>
            <person name="Vavikolanu K."/>
            <person name="Mehta A."/>
            <person name="Aluvathingal J."/>
            <person name="Nadendla S."/>
            <person name="Myers T."/>
            <person name="Yan Y."/>
            <person name="Sichtig H."/>
        </authorList>
    </citation>
    <scope>NUCLEOTIDE SEQUENCE [LARGE SCALE GENOMIC DNA]</scope>
    <source>
        <strain evidence="4 5">FDAARGOS_760</strain>
    </source>
</reference>
<organism evidence="4 5">
    <name type="scientific">Prevotella melaninogenica</name>
    <dbReference type="NCBI Taxonomy" id="28132"/>
    <lineage>
        <taxon>Bacteria</taxon>
        <taxon>Pseudomonadati</taxon>
        <taxon>Bacteroidota</taxon>
        <taxon>Bacteroidia</taxon>
        <taxon>Bacteroidales</taxon>
        <taxon>Prevotellaceae</taxon>
        <taxon>Prevotella</taxon>
    </lineage>
</organism>
<evidence type="ECO:0000313" key="5">
    <source>
        <dbReference type="Proteomes" id="UP000500843"/>
    </source>
</evidence>
<evidence type="ECO:0000259" key="3">
    <source>
        <dbReference type="Pfam" id="PF22827"/>
    </source>
</evidence>
<dbReference type="InterPro" id="IPR019852">
    <property type="entry name" value="Motility-assoc_prot_GldL"/>
</dbReference>
<protein>
    <submittedName>
        <fullName evidence="4">Gliding motility protein GldL</fullName>
    </submittedName>
</protein>
<dbReference type="InterPro" id="IPR055087">
    <property type="entry name" value="GldL-like_N"/>
</dbReference>
<feature type="coiled-coil region" evidence="1">
    <location>
        <begin position="164"/>
        <end position="236"/>
    </location>
</feature>
<proteinExistence type="predicted"/>
<evidence type="ECO:0000313" key="4">
    <source>
        <dbReference type="EMBL" id="QKH88451.1"/>
    </source>
</evidence>